<dbReference type="Gene3D" id="3.40.50.1820">
    <property type="entry name" value="alpha/beta hydrolase"/>
    <property type="match status" value="1"/>
</dbReference>
<dbReference type="InterPro" id="IPR029058">
    <property type="entry name" value="AB_hydrolase_fold"/>
</dbReference>
<evidence type="ECO:0000313" key="1">
    <source>
        <dbReference type="EMBL" id="GGB08953.1"/>
    </source>
</evidence>
<evidence type="ECO:0008006" key="3">
    <source>
        <dbReference type="Google" id="ProtNLM"/>
    </source>
</evidence>
<comment type="caution">
    <text evidence="1">The sequence shown here is derived from an EMBL/GenBank/DDBJ whole genome shotgun (WGS) entry which is preliminary data.</text>
</comment>
<proteinExistence type="predicted"/>
<reference evidence="1" key="1">
    <citation type="journal article" date="2014" name="Int. J. Syst. Evol. Microbiol.">
        <title>Complete genome sequence of Corynebacterium casei LMG S-19264T (=DSM 44701T), isolated from a smear-ripened cheese.</title>
        <authorList>
            <consortium name="US DOE Joint Genome Institute (JGI-PGF)"/>
            <person name="Walter F."/>
            <person name="Albersmeier A."/>
            <person name="Kalinowski J."/>
            <person name="Ruckert C."/>
        </authorList>
    </citation>
    <scope>NUCLEOTIDE SEQUENCE</scope>
    <source>
        <strain evidence="1">CGMCC 1.12813</strain>
    </source>
</reference>
<reference evidence="1" key="2">
    <citation type="submission" date="2020-09" db="EMBL/GenBank/DDBJ databases">
        <authorList>
            <person name="Sun Q."/>
            <person name="Zhou Y."/>
        </authorList>
    </citation>
    <scope>NUCLEOTIDE SEQUENCE</scope>
    <source>
        <strain evidence="1">CGMCC 1.12813</strain>
    </source>
</reference>
<dbReference type="EMBL" id="BMGB01000001">
    <property type="protein sequence ID" value="GGB08953.1"/>
    <property type="molecule type" value="Genomic_DNA"/>
</dbReference>
<dbReference type="SUPFAM" id="SSF53474">
    <property type="entry name" value="alpha/beta-Hydrolases"/>
    <property type="match status" value="1"/>
</dbReference>
<dbReference type="AlphaFoldDB" id="A0A916SN11"/>
<gene>
    <name evidence="1" type="ORF">GCM10010979_24380</name>
</gene>
<keyword evidence="2" id="KW-1185">Reference proteome</keyword>
<dbReference type="RefSeq" id="WP_188510862.1">
    <property type="nucleotide sequence ID" value="NZ_BMGB01000001.1"/>
</dbReference>
<accession>A0A916SN11</accession>
<evidence type="ECO:0000313" key="2">
    <source>
        <dbReference type="Proteomes" id="UP000606922"/>
    </source>
</evidence>
<protein>
    <recommendedName>
        <fullName evidence="3">Alpha/Beta hydrolase protein</fullName>
    </recommendedName>
</protein>
<organism evidence="1 2">
    <name type="scientific">Conyzicola nivalis</name>
    <dbReference type="NCBI Taxonomy" id="1477021"/>
    <lineage>
        <taxon>Bacteria</taxon>
        <taxon>Bacillati</taxon>
        <taxon>Actinomycetota</taxon>
        <taxon>Actinomycetes</taxon>
        <taxon>Micrococcales</taxon>
        <taxon>Microbacteriaceae</taxon>
        <taxon>Conyzicola</taxon>
    </lineage>
</organism>
<dbReference type="Proteomes" id="UP000606922">
    <property type="component" value="Unassembled WGS sequence"/>
</dbReference>
<sequence length="488" mass="50315">MAEGRALDRPSDAIIVSGGGSVAVASDALFADAQALEGVYDELRRAAAGLAAADTALGDRLLRRADAPLSALDAEREIARSLELVAASGQRASALAFVLRASAHSYGLADDAAARLAQQLAAGLGYSIGRLLPLAVALIAPALPSVLGALLVASLIAPKQVAALPGALGTWLADNNRLLTNPVTVALVRAAVMSVDDVIGGALGLPRAAVQALGDEGAGVAGIDTSAGFFTVVGAPFGLLVETAVATRAAGRRDIRAPQGLAERLDRVPQRVETAAGARGQHIRIERYESPGRPDRFAVYITGTADFSPRTGPEAFDLTSNVVGMTELPAGSVRAVHDAMRQEGVTPDSPVQFTGFSQGGLVAATLAASGDYNTQGVVTVGAPTAQVSFGNDYPAVLLEHTDDIVPALGGNRIDDDPVLVQREAFAGRETPTGVAVPSHDREEYRRTAELADGARSEHLVDAIAELDDFGRGATTVTSTTYVAERVRR</sequence>
<name>A0A916SN11_9MICO</name>